<evidence type="ECO:0000313" key="2">
    <source>
        <dbReference type="Proteomes" id="UP000218824"/>
    </source>
</evidence>
<dbReference type="KEGG" id="lem:LEN_0256"/>
<dbReference type="AlphaFoldDB" id="A0AAU9AD30"/>
<accession>A0AAU9AD30</accession>
<dbReference type="EMBL" id="AP014940">
    <property type="protein sequence ID" value="BAV95743.1"/>
    <property type="molecule type" value="Genomic_DNA"/>
</dbReference>
<sequence>MPAATVARVVALRKMTMRELKAQWSELFDNAPAVDQRRFLERRIAYRLQELAWSRHHAAELDANRARIDLLVDKGKLPPRVRDGKPMPGSVMIRHFSGQDHVVTVKADGNFDYRGQSFSSLSALAKHITGTPWSGPVFFGLRSASAKTKGGPR</sequence>
<name>A0AAU9AD30_LYSEN</name>
<evidence type="ECO:0000313" key="1">
    <source>
        <dbReference type="EMBL" id="BAV95743.1"/>
    </source>
</evidence>
<evidence type="ECO:0008006" key="3">
    <source>
        <dbReference type="Google" id="ProtNLM"/>
    </source>
</evidence>
<reference evidence="1 2" key="1">
    <citation type="journal article" date="2017" name="DNA Res.">
        <title>Complete genome sequence and expression profile of the commercial lytic enzyme producer Lysobacter enzymogenes M497-1.</title>
        <authorList>
            <person name="Takami H."/>
            <person name="Toyoda A."/>
            <person name="Uchiyama I."/>
            <person name="Itoh T."/>
            <person name="Takaki Y."/>
            <person name="Arai W."/>
            <person name="Nishi S."/>
            <person name="Kawai M."/>
            <person name="Shinya K."/>
            <person name="Ikeda H."/>
        </authorList>
    </citation>
    <scope>NUCLEOTIDE SEQUENCE [LARGE SCALE GENOMIC DNA]</scope>
    <source>
        <strain evidence="1 2">M497-1</strain>
    </source>
</reference>
<protein>
    <recommendedName>
        <fullName evidence="3">DUF2924 domain-containing protein</fullName>
    </recommendedName>
</protein>
<proteinExistence type="predicted"/>
<organism evidence="1 2">
    <name type="scientific">Lysobacter enzymogenes</name>
    <dbReference type="NCBI Taxonomy" id="69"/>
    <lineage>
        <taxon>Bacteria</taxon>
        <taxon>Pseudomonadati</taxon>
        <taxon>Pseudomonadota</taxon>
        <taxon>Gammaproteobacteria</taxon>
        <taxon>Lysobacterales</taxon>
        <taxon>Lysobacteraceae</taxon>
        <taxon>Lysobacter</taxon>
    </lineage>
</organism>
<gene>
    <name evidence="1" type="ORF">LEN_0256</name>
</gene>
<dbReference type="Pfam" id="PF11149">
    <property type="entry name" value="DUF2924"/>
    <property type="match status" value="1"/>
</dbReference>
<dbReference type="Proteomes" id="UP000218824">
    <property type="component" value="Chromosome"/>
</dbReference>
<dbReference type="InterPro" id="IPR021322">
    <property type="entry name" value="DUF2924"/>
</dbReference>